<feature type="non-terminal residue" evidence="1">
    <location>
        <position position="1"/>
    </location>
</feature>
<accession>A0A9W4STH4</accession>
<dbReference type="AlphaFoldDB" id="A0A9W4STH4"/>
<reference evidence="1" key="1">
    <citation type="submission" date="2022-08" db="EMBL/GenBank/DDBJ databases">
        <authorList>
            <person name="Kallberg Y."/>
            <person name="Tangrot J."/>
            <person name="Rosling A."/>
        </authorList>
    </citation>
    <scope>NUCLEOTIDE SEQUENCE</scope>
    <source>
        <strain evidence="1">Wild A</strain>
    </source>
</reference>
<evidence type="ECO:0000313" key="1">
    <source>
        <dbReference type="EMBL" id="CAI2180882.1"/>
    </source>
</evidence>
<dbReference type="EMBL" id="CAMKVN010002394">
    <property type="protein sequence ID" value="CAI2180882.1"/>
    <property type="molecule type" value="Genomic_DNA"/>
</dbReference>
<keyword evidence="2" id="KW-1185">Reference proteome</keyword>
<dbReference type="Proteomes" id="UP001153678">
    <property type="component" value="Unassembled WGS sequence"/>
</dbReference>
<evidence type="ECO:0000313" key="2">
    <source>
        <dbReference type="Proteomes" id="UP001153678"/>
    </source>
</evidence>
<name>A0A9W4STH4_9GLOM</name>
<sequence length="156" mass="17483">MTPPLSSSTSTSIPSKLDLKIVQEVFGLISNKEMEFEIFNVSKIVTINKISTVILILNNNNNSNMNVDNIAEISSLTKNRSKLLNPDEHFENNNMKEDLKDFTIVTKATPFAVISSIKFTSKEKDNSKIIFAINNIFAQNGNFKGVSVHHINLIRL</sequence>
<protein>
    <submittedName>
        <fullName evidence="1">2163_t:CDS:1</fullName>
    </submittedName>
</protein>
<comment type="caution">
    <text evidence="1">The sequence shown here is derived from an EMBL/GenBank/DDBJ whole genome shotgun (WGS) entry which is preliminary data.</text>
</comment>
<proteinExistence type="predicted"/>
<gene>
    <name evidence="1" type="ORF">FWILDA_LOCUS9804</name>
</gene>
<organism evidence="1 2">
    <name type="scientific">Funneliformis geosporum</name>
    <dbReference type="NCBI Taxonomy" id="1117311"/>
    <lineage>
        <taxon>Eukaryota</taxon>
        <taxon>Fungi</taxon>
        <taxon>Fungi incertae sedis</taxon>
        <taxon>Mucoromycota</taxon>
        <taxon>Glomeromycotina</taxon>
        <taxon>Glomeromycetes</taxon>
        <taxon>Glomerales</taxon>
        <taxon>Glomeraceae</taxon>
        <taxon>Funneliformis</taxon>
    </lineage>
</organism>